<evidence type="ECO:0000256" key="9">
    <source>
        <dbReference type="NCBIfam" id="TIGR00760"/>
    </source>
</evidence>
<dbReference type="SUPFAM" id="SSF53639">
    <property type="entry name" value="AraD/HMP-PK domain-like"/>
    <property type="match status" value="1"/>
</dbReference>
<dbReference type="InterPro" id="IPR004661">
    <property type="entry name" value="AraD"/>
</dbReference>
<dbReference type="SMART" id="SM01007">
    <property type="entry name" value="Aldolase_II"/>
    <property type="match status" value="1"/>
</dbReference>
<evidence type="ECO:0000256" key="8">
    <source>
        <dbReference type="ARBA" id="ARBA00023277"/>
    </source>
</evidence>
<keyword evidence="8" id="KW-0119">Carbohydrate metabolism</keyword>
<dbReference type="NCBIfam" id="NF009002">
    <property type="entry name" value="PRK12347.1"/>
    <property type="match status" value="1"/>
</dbReference>
<dbReference type="PANTHER" id="PTHR22789">
    <property type="entry name" value="FUCULOSE PHOSPHATE ALDOLASE"/>
    <property type="match status" value="1"/>
</dbReference>
<dbReference type="Gene3D" id="3.40.225.10">
    <property type="entry name" value="Class II aldolase/adducin N-terminal domain"/>
    <property type="match status" value="1"/>
</dbReference>
<evidence type="ECO:0000256" key="2">
    <source>
        <dbReference type="ARBA" id="ARBA00001947"/>
    </source>
</evidence>
<dbReference type="InterPro" id="IPR001303">
    <property type="entry name" value="Aldolase_II/adducin_N"/>
</dbReference>
<evidence type="ECO:0000313" key="12">
    <source>
        <dbReference type="Proteomes" id="UP000306790"/>
    </source>
</evidence>
<keyword evidence="7" id="KW-0413">Isomerase</keyword>
<dbReference type="EC" id="5.1.3.4" evidence="4 9"/>
<reference evidence="11 12" key="1">
    <citation type="submission" date="2018-05" db="EMBL/GenBank/DDBJ databases">
        <title>Isolation and genomic analyses of lactose-positive bacteria from faecal samples of preterm neonates.</title>
        <authorList>
            <person name="Chen Y."/>
            <person name="Brook T.C."/>
            <person name="O'Neill I."/>
            <person name="Soe C.Z."/>
            <person name="Hall L.J."/>
            <person name="Hoyles L."/>
        </authorList>
    </citation>
    <scope>NUCLEOTIDE SEQUENCE [LARGE SCALE GENOMIC DNA]</scope>
    <source>
        <strain evidence="11 12">P080C CL</strain>
    </source>
</reference>
<sequence length="230" mass="25585">MDTLKEKVFNANLSLPAHHLVTFTWGNVSGIDREKGIMVIKPSGVEYDSMSLDDMVVVDIQSGKVVEGNKKPSSDTDTHLALYHAFPNIGGIVHTHSRHATIWSQAGKDLMPLGTTHADYFYGAIPCTRTMLDDEINGHYEHDTGKVIIETFKQRGISPDHIPAVLVNSHGPFTWGTDPANAVHNAVVLEEIAYMNLFTQQLQPHLTAMQKTLLDKHFLRKHGDNAYYGQ</sequence>
<dbReference type="EMBL" id="QFVP01000014">
    <property type="protein sequence ID" value="THE35120.1"/>
    <property type="molecule type" value="Genomic_DNA"/>
</dbReference>
<evidence type="ECO:0000256" key="5">
    <source>
        <dbReference type="ARBA" id="ARBA00022723"/>
    </source>
</evidence>
<dbReference type="NCBIfam" id="NF009003">
    <property type="entry name" value="PRK12348.1"/>
    <property type="match status" value="1"/>
</dbReference>
<dbReference type="InterPro" id="IPR050197">
    <property type="entry name" value="Aldolase_class_II_sugar_metab"/>
</dbReference>
<keyword evidence="12" id="KW-1185">Reference proteome</keyword>
<keyword evidence="5" id="KW-0479">Metal-binding</keyword>
<evidence type="ECO:0000256" key="1">
    <source>
        <dbReference type="ARBA" id="ARBA00001726"/>
    </source>
</evidence>
<organism evidence="11 12">
    <name type="scientific">Citrobacter murliniae</name>
    <dbReference type="NCBI Taxonomy" id="67829"/>
    <lineage>
        <taxon>Bacteria</taxon>
        <taxon>Pseudomonadati</taxon>
        <taxon>Pseudomonadota</taxon>
        <taxon>Gammaproteobacteria</taxon>
        <taxon>Enterobacterales</taxon>
        <taxon>Enterobacteriaceae</taxon>
        <taxon>Citrobacter</taxon>
        <taxon>Citrobacter freundii complex</taxon>
    </lineage>
</organism>
<accession>A0ABY2PQH7</accession>
<dbReference type="RefSeq" id="WP_048223421.1">
    <property type="nucleotide sequence ID" value="NZ_QFVP01000014.1"/>
</dbReference>
<dbReference type="NCBIfam" id="TIGR00760">
    <property type="entry name" value="araD"/>
    <property type="match status" value="1"/>
</dbReference>
<comment type="similarity">
    <text evidence="3">Belongs to the aldolase class II family. AraD/FucA subfamily.</text>
</comment>
<evidence type="ECO:0000259" key="10">
    <source>
        <dbReference type="SMART" id="SM01007"/>
    </source>
</evidence>
<keyword evidence="6" id="KW-0862">Zinc</keyword>
<comment type="cofactor">
    <cofactor evidence="2">
        <name>Zn(2+)</name>
        <dbReference type="ChEBI" id="CHEBI:29105"/>
    </cofactor>
</comment>
<evidence type="ECO:0000256" key="6">
    <source>
        <dbReference type="ARBA" id="ARBA00022833"/>
    </source>
</evidence>
<dbReference type="NCBIfam" id="NF006047">
    <property type="entry name" value="PRK08193.1"/>
    <property type="match status" value="1"/>
</dbReference>
<dbReference type="InterPro" id="IPR036409">
    <property type="entry name" value="Aldolase_II/adducin_N_sf"/>
</dbReference>
<evidence type="ECO:0000256" key="3">
    <source>
        <dbReference type="ARBA" id="ARBA00010037"/>
    </source>
</evidence>
<dbReference type="CDD" id="cd00398">
    <property type="entry name" value="Aldolase_II"/>
    <property type="match status" value="1"/>
</dbReference>
<protein>
    <recommendedName>
        <fullName evidence="4 9">L-ribulose-5-phosphate 4-epimerase</fullName>
        <ecNumber evidence="4 9">5.1.3.4</ecNumber>
    </recommendedName>
</protein>
<name>A0ABY2PQH7_9ENTR</name>
<evidence type="ECO:0000313" key="11">
    <source>
        <dbReference type="EMBL" id="THE35120.1"/>
    </source>
</evidence>
<dbReference type="Proteomes" id="UP000306790">
    <property type="component" value="Unassembled WGS sequence"/>
</dbReference>
<comment type="caution">
    <text evidence="11">The sequence shown here is derived from an EMBL/GenBank/DDBJ whole genome shotgun (WGS) entry which is preliminary data.</text>
</comment>
<gene>
    <name evidence="11" type="primary">araD</name>
    <name evidence="11" type="ORF">DJ535_19750</name>
</gene>
<proteinExistence type="inferred from homology"/>
<dbReference type="Pfam" id="PF00596">
    <property type="entry name" value="Aldolase_II"/>
    <property type="match status" value="1"/>
</dbReference>
<evidence type="ECO:0000256" key="4">
    <source>
        <dbReference type="ARBA" id="ARBA00013186"/>
    </source>
</evidence>
<feature type="domain" description="Class II aldolase/adducin N-terminal" evidence="10">
    <location>
        <begin position="6"/>
        <end position="197"/>
    </location>
</feature>
<dbReference type="PANTHER" id="PTHR22789:SF8">
    <property type="entry name" value="L-RIBULOSE-5-PHOSPHATE 4-EPIMERASE SGBE"/>
    <property type="match status" value="1"/>
</dbReference>
<evidence type="ECO:0000256" key="7">
    <source>
        <dbReference type="ARBA" id="ARBA00023235"/>
    </source>
</evidence>
<comment type="catalytic activity">
    <reaction evidence="1">
        <text>L-ribulose 5-phosphate = D-xylulose 5-phosphate</text>
        <dbReference type="Rhea" id="RHEA:22368"/>
        <dbReference type="ChEBI" id="CHEBI:57737"/>
        <dbReference type="ChEBI" id="CHEBI:58226"/>
        <dbReference type="EC" id="5.1.3.4"/>
    </reaction>
</comment>